<evidence type="ECO:0000313" key="3">
    <source>
        <dbReference type="Proteomes" id="UP000001508"/>
    </source>
</evidence>
<dbReference type="PANTHER" id="PTHR32063:SF0">
    <property type="entry name" value="SWARMING MOTILITY PROTEIN SWRC"/>
    <property type="match status" value="1"/>
</dbReference>
<feature type="transmembrane region" description="Helical" evidence="1">
    <location>
        <begin position="864"/>
        <end position="883"/>
    </location>
</feature>
<dbReference type="PRINTS" id="PR00702">
    <property type="entry name" value="ACRIFLAVINRP"/>
</dbReference>
<feature type="transmembrane region" description="Helical" evidence="1">
    <location>
        <begin position="997"/>
        <end position="1020"/>
    </location>
</feature>
<dbReference type="Gene3D" id="3.30.70.1440">
    <property type="entry name" value="Multidrug efflux transporter AcrB pore domain"/>
    <property type="match status" value="1"/>
</dbReference>
<dbReference type="Gene3D" id="1.20.1640.10">
    <property type="entry name" value="Multidrug efflux transporter AcrB transmembrane domain"/>
    <property type="match status" value="2"/>
</dbReference>
<dbReference type="eggNOG" id="COG0841">
    <property type="taxonomic scope" value="Bacteria"/>
</dbReference>
<dbReference type="Proteomes" id="UP000001508">
    <property type="component" value="Chromosome"/>
</dbReference>
<dbReference type="PANTHER" id="PTHR32063">
    <property type="match status" value="1"/>
</dbReference>
<dbReference type="Gene3D" id="3.30.70.1430">
    <property type="entry name" value="Multidrug efflux transporter AcrB pore domain"/>
    <property type="match status" value="2"/>
</dbReference>
<keyword evidence="1" id="KW-1133">Transmembrane helix</keyword>
<name>D6Z653_DESAT</name>
<evidence type="ECO:0000256" key="1">
    <source>
        <dbReference type="SAM" id="Phobius"/>
    </source>
</evidence>
<reference evidence="3" key="1">
    <citation type="submission" date="2010-02" db="EMBL/GenBank/DDBJ databases">
        <title>Complete sequence of Desulfurivibrio alkaliphilus AHT2.</title>
        <authorList>
            <consortium name="US DOE Joint Genome Institute"/>
            <person name="Pitluck S."/>
            <person name="Chertkov O."/>
            <person name="Detter J.C."/>
            <person name="Han C."/>
            <person name="Tapia R."/>
            <person name="Larimer F."/>
            <person name="Land M."/>
            <person name="Hauser L."/>
            <person name="Kyrpides N."/>
            <person name="Mikhailova N."/>
            <person name="Sorokin D.Y."/>
            <person name="Muyzer G."/>
            <person name="Woyke T."/>
        </authorList>
    </citation>
    <scope>NUCLEOTIDE SEQUENCE [LARGE SCALE GENOMIC DNA]</scope>
    <source>
        <strain evidence="3">DSM 19089 / UNIQEM U267 / AHT2</strain>
    </source>
</reference>
<feature type="transmembrane region" description="Helical" evidence="1">
    <location>
        <begin position="461"/>
        <end position="479"/>
    </location>
</feature>
<dbReference type="Gene3D" id="3.30.70.1320">
    <property type="entry name" value="Multidrug efflux transporter AcrB pore domain like"/>
    <property type="match status" value="1"/>
</dbReference>
<dbReference type="Pfam" id="PF00873">
    <property type="entry name" value="ACR_tran"/>
    <property type="match status" value="1"/>
</dbReference>
<dbReference type="HOGENOM" id="CLU_002755_1_2_7"/>
<sequence length="1036" mass="112858">MNPARFTVHRPVFTIMLTLIAVIIGAVSLARLPIDLMPEVTYPTLTISASYDNASPEEVEELITRPIEQAVAAVSGIESINSNSSEGISNVRVSFAWGTDIDAAANDLRDRLDRVMNQLPDDISRPQVRKFDLSATPVLILGAASPLDPLELRRLIDEQMSFRIERVAGVASLDVWGGLEREIQVNLKADKIAALGLTLDGLRQALRDANITVPAGEIERGRLEVTLRTPGQFTSLEELAATVLAVRDGAAITLDQVAEVVDTHRKVSRIVRINHQPGVRLAVRKQPDANTVQVAREVLREVERLNRDFPQVEIVPIIDFSEYIQRSIDNVGRSLLYGGSLAVLVLLFFLRSMRSTLVAATAIPVAVISTFALIYFGGFTLNLMTLGGLALGVGMMVDSAIVVLENIARLRDKEKMAATQAAEQGTGEVAAAVIAGTLTTLVIFFPILFAQELAGVLFRQLALVVGFALLASLITALTLTPMLAARLVRPAAVAGEGERGAKAVLLRLTTGLFNGLENFYRRSLDGALNNRGPVVIFFVALFVLALMLLPHLGSEFMPQADEGQVRVEIEMETGTRLALLDQTVQKVESIILTAVPEARASEVVVGGVSWRTGEPSTARIRLALVPMRERERSSEQIAADLRPLLRDIPGARVRTRTGGLFILRLAAGAEDERLVIEVRGFDLDQLDQVARQVRNAIAEVEGISDLRLSREGRVPMELLRIDRQRAADLGLSVARIARTIEIAMAGATAGEFRDGGNEYRIFVRLEDAEQLDFDDILNITVRNDDGEFVALANVVTVERAEGPLTIERQDQQRVSRVQANLAGRDLGSVVADIRQRLETIPTPRGIDITFGGDYEQQEKAFSEMALGLLLAVLLVYMVMASLYESLRDPLVVMFAVPMALIGVVLMLLFTGTTLNAQSYIGGIMLVGIVVNNAILLVDQATRLRRDAGWSALEAAREAGRRRLRPILMTTLTTTFAMLPLALGLGEGSEQQAPMARAVIGGLLSSTFISLLLIPVLYSLVYRNRQGREDESAKAIS</sequence>
<dbReference type="FunCoup" id="D6Z653">
    <property type="interactions" value="311"/>
</dbReference>
<feature type="transmembrane region" description="Helical" evidence="1">
    <location>
        <begin position="916"/>
        <end position="937"/>
    </location>
</feature>
<dbReference type="OrthoDB" id="9807612at2"/>
<dbReference type="KEGG" id="dak:DaAHT2_2149"/>
<organism evidence="2 3">
    <name type="scientific">Desulfurivibrio alkaliphilus (strain DSM 19089 / UNIQEM U267 / AHT2)</name>
    <dbReference type="NCBI Taxonomy" id="589865"/>
    <lineage>
        <taxon>Bacteria</taxon>
        <taxon>Pseudomonadati</taxon>
        <taxon>Thermodesulfobacteriota</taxon>
        <taxon>Desulfobulbia</taxon>
        <taxon>Desulfobulbales</taxon>
        <taxon>Desulfobulbaceae</taxon>
        <taxon>Desulfurivibrio</taxon>
    </lineage>
</organism>
<keyword evidence="3" id="KW-1185">Reference proteome</keyword>
<feature type="transmembrane region" description="Helical" evidence="1">
    <location>
        <begin position="334"/>
        <end position="350"/>
    </location>
</feature>
<dbReference type="STRING" id="589865.DaAHT2_2149"/>
<feature type="transmembrane region" description="Helical" evidence="1">
    <location>
        <begin position="357"/>
        <end position="377"/>
    </location>
</feature>
<dbReference type="GO" id="GO:0042910">
    <property type="term" value="F:xenobiotic transmembrane transporter activity"/>
    <property type="evidence" value="ECO:0007669"/>
    <property type="project" value="TreeGrafter"/>
</dbReference>
<keyword evidence="1" id="KW-0812">Transmembrane</keyword>
<gene>
    <name evidence="2" type="ordered locus">DaAHT2_2149</name>
</gene>
<feature type="transmembrane region" description="Helical" evidence="1">
    <location>
        <begin position="12"/>
        <end position="34"/>
    </location>
</feature>
<evidence type="ECO:0000313" key="2">
    <source>
        <dbReference type="EMBL" id="ADH86818.1"/>
    </source>
</evidence>
<dbReference type="Gene3D" id="3.30.2090.10">
    <property type="entry name" value="Multidrug efflux transporter AcrB TolC docking domain, DN and DC subdomains"/>
    <property type="match status" value="2"/>
</dbReference>
<dbReference type="InterPro" id="IPR001036">
    <property type="entry name" value="Acrflvin-R"/>
</dbReference>
<dbReference type="AlphaFoldDB" id="D6Z653"/>
<dbReference type="InterPro" id="IPR027463">
    <property type="entry name" value="AcrB_DN_DC_subdom"/>
</dbReference>
<protein>
    <submittedName>
        <fullName evidence="2">Acriflavin resistance protein</fullName>
    </submittedName>
</protein>
<feature type="transmembrane region" description="Helical" evidence="1">
    <location>
        <begin position="429"/>
        <end position="449"/>
    </location>
</feature>
<feature type="transmembrane region" description="Helical" evidence="1">
    <location>
        <begin position="532"/>
        <end position="552"/>
    </location>
</feature>
<feature type="transmembrane region" description="Helical" evidence="1">
    <location>
        <begin position="383"/>
        <end position="408"/>
    </location>
</feature>
<dbReference type="GO" id="GO:0005886">
    <property type="term" value="C:plasma membrane"/>
    <property type="evidence" value="ECO:0007669"/>
    <property type="project" value="TreeGrafter"/>
</dbReference>
<accession>D6Z653</accession>
<dbReference type="InParanoid" id="D6Z653"/>
<dbReference type="SUPFAM" id="SSF82714">
    <property type="entry name" value="Multidrug efflux transporter AcrB TolC docking domain, DN and DC subdomains"/>
    <property type="match status" value="2"/>
</dbReference>
<dbReference type="EMBL" id="CP001940">
    <property type="protein sequence ID" value="ADH86818.1"/>
    <property type="molecule type" value="Genomic_DNA"/>
</dbReference>
<dbReference type="RefSeq" id="WP_013164335.1">
    <property type="nucleotide sequence ID" value="NC_014216.1"/>
</dbReference>
<feature type="transmembrane region" description="Helical" evidence="1">
    <location>
        <begin position="966"/>
        <end position="985"/>
    </location>
</feature>
<feature type="transmembrane region" description="Helical" evidence="1">
    <location>
        <begin position="890"/>
        <end position="910"/>
    </location>
</feature>
<dbReference type="SUPFAM" id="SSF82693">
    <property type="entry name" value="Multidrug efflux transporter AcrB pore domain, PN1, PN2, PC1 and PC2 subdomains"/>
    <property type="match status" value="3"/>
</dbReference>
<proteinExistence type="predicted"/>
<keyword evidence="1" id="KW-0472">Membrane</keyword>
<dbReference type="SUPFAM" id="SSF82866">
    <property type="entry name" value="Multidrug efflux transporter AcrB transmembrane domain"/>
    <property type="match status" value="2"/>
</dbReference>